<dbReference type="EMBL" id="SELW01000012">
    <property type="protein sequence ID" value="TID31347.1"/>
    <property type="molecule type" value="Genomic_DNA"/>
</dbReference>
<accession>A0A4T0X8H4</accession>
<comment type="caution">
    <text evidence="2">The sequence shown here is derived from an EMBL/GenBank/DDBJ whole genome shotgun (WGS) entry which is preliminary data.</text>
</comment>
<evidence type="ECO:0000256" key="1">
    <source>
        <dbReference type="SAM" id="MobiDB-lite"/>
    </source>
</evidence>
<protein>
    <submittedName>
        <fullName evidence="2">Uncharacterized protein</fullName>
    </submittedName>
</protein>
<dbReference type="AlphaFoldDB" id="A0A4T0X8H4"/>
<feature type="region of interest" description="Disordered" evidence="1">
    <location>
        <begin position="123"/>
        <end position="156"/>
    </location>
</feature>
<gene>
    <name evidence="2" type="ORF">CANINC_000058</name>
</gene>
<feature type="compositionally biased region" description="Polar residues" evidence="1">
    <location>
        <begin position="123"/>
        <end position="132"/>
    </location>
</feature>
<reference evidence="2 3" key="1">
    <citation type="journal article" date="2019" name="Front. Genet.">
        <title>Whole-Genome Sequencing of the Opportunistic Yeast Pathogen Candida inconspicua Uncovers Its Hybrid Origin.</title>
        <authorList>
            <person name="Mixao V."/>
            <person name="Hansen A.P."/>
            <person name="Saus E."/>
            <person name="Boekhout T."/>
            <person name="Lass-Florl C."/>
            <person name="Gabaldon T."/>
        </authorList>
    </citation>
    <scope>NUCLEOTIDE SEQUENCE [LARGE SCALE GENOMIC DNA]</scope>
    <source>
        <strain evidence="2 3">CBS 180</strain>
    </source>
</reference>
<proteinExistence type="predicted"/>
<feature type="compositionally biased region" description="Low complexity" evidence="1">
    <location>
        <begin position="146"/>
        <end position="156"/>
    </location>
</feature>
<evidence type="ECO:0000313" key="2">
    <source>
        <dbReference type="EMBL" id="TID31347.1"/>
    </source>
</evidence>
<keyword evidence="3" id="KW-1185">Reference proteome</keyword>
<evidence type="ECO:0000313" key="3">
    <source>
        <dbReference type="Proteomes" id="UP000307173"/>
    </source>
</evidence>
<organism evidence="2 3">
    <name type="scientific">Pichia inconspicua</name>
    <dbReference type="NCBI Taxonomy" id="52247"/>
    <lineage>
        <taxon>Eukaryota</taxon>
        <taxon>Fungi</taxon>
        <taxon>Dikarya</taxon>
        <taxon>Ascomycota</taxon>
        <taxon>Saccharomycotina</taxon>
        <taxon>Pichiomycetes</taxon>
        <taxon>Pichiales</taxon>
        <taxon>Pichiaceae</taxon>
        <taxon>Pichia</taxon>
    </lineage>
</organism>
<dbReference type="Proteomes" id="UP000307173">
    <property type="component" value="Unassembled WGS sequence"/>
</dbReference>
<name>A0A4T0X8H4_9ASCO</name>
<sequence>MSGKRVKKLRALIEGDRGEVKKVVKPMRGKENKGSVLDRIRAKEKLGDHIKRRQEATQKRTDLARKQIAEVEQRVREILREQKACGATAVSRRKLCVLVEDSFHGYMEPAAVARSVDRVLAEQTGTARNDSGNGNGPVPSVVATSLLKLNTTTTKN</sequence>